<comment type="similarity">
    <text evidence="5">Belongs to the RqcP family.</text>
</comment>
<evidence type="ECO:0000256" key="3">
    <source>
        <dbReference type="ARBA" id="ARBA00022884"/>
    </source>
</evidence>
<dbReference type="CDD" id="cd00165">
    <property type="entry name" value="S4"/>
    <property type="match status" value="1"/>
</dbReference>
<name>A0A9D1NAE8_9FIRM</name>
<sequence length="82" mass="9039">MRIDKFLKLSRVIKRRTVAADACSGGRIEINGKSVKPAKEVKPGDIVKVSFGAGSLVFEVLNTDERQTKQSAAEMYRIIGEE</sequence>
<evidence type="ECO:0000259" key="6">
    <source>
        <dbReference type="SMART" id="SM00363"/>
    </source>
</evidence>
<comment type="caution">
    <text evidence="7">The sequence shown here is derived from an EMBL/GenBank/DDBJ whole genome shotgun (WGS) entry which is preliminary data.</text>
</comment>
<accession>A0A9D1NAE8</accession>
<dbReference type="Gene3D" id="3.10.290.10">
    <property type="entry name" value="RNA-binding S4 domain"/>
    <property type="match status" value="1"/>
</dbReference>
<dbReference type="HAMAP" id="MF_00871">
    <property type="entry name" value="RqcP"/>
    <property type="match status" value="1"/>
</dbReference>
<dbReference type="InterPro" id="IPR002942">
    <property type="entry name" value="S4_RNA-bd"/>
</dbReference>
<dbReference type="InterPro" id="IPR025490">
    <property type="entry name" value="RqcP"/>
</dbReference>
<dbReference type="GO" id="GO:0000049">
    <property type="term" value="F:tRNA binding"/>
    <property type="evidence" value="ECO:0007669"/>
    <property type="project" value="UniProtKB-UniRule"/>
</dbReference>
<keyword evidence="4 5" id="KW-0648">Protein biosynthesis</keyword>
<dbReference type="SUPFAM" id="SSF55174">
    <property type="entry name" value="Alpha-L RNA-binding motif"/>
    <property type="match status" value="1"/>
</dbReference>
<dbReference type="AlphaFoldDB" id="A0A9D1NAE8"/>
<evidence type="ECO:0000313" key="8">
    <source>
        <dbReference type="Proteomes" id="UP000886857"/>
    </source>
</evidence>
<dbReference type="GO" id="GO:0072344">
    <property type="term" value="P:rescue of stalled ribosome"/>
    <property type="evidence" value="ECO:0007669"/>
    <property type="project" value="UniProtKB-UniRule"/>
</dbReference>
<dbReference type="GO" id="GO:0019843">
    <property type="term" value="F:rRNA binding"/>
    <property type="evidence" value="ECO:0007669"/>
    <property type="project" value="UniProtKB-UniRule"/>
</dbReference>
<reference evidence="7" key="2">
    <citation type="journal article" date="2021" name="PeerJ">
        <title>Extensive microbial diversity within the chicken gut microbiome revealed by metagenomics and culture.</title>
        <authorList>
            <person name="Gilroy R."/>
            <person name="Ravi A."/>
            <person name="Getino M."/>
            <person name="Pursley I."/>
            <person name="Horton D.L."/>
            <person name="Alikhan N.F."/>
            <person name="Baker D."/>
            <person name="Gharbi K."/>
            <person name="Hall N."/>
            <person name="Watson M."/>
            <person name="Adriaenssens E.M."/>
            <person name="Foster-Nyarko E."/>
            <person name="Jarju S."/>
            <person name="Secka A."/>
            <person name="Antonio M."/>
            <person name="Oren A."/>
            <person name="Chaudhuri R.R."/>
            <person name="La Ragione R."/>
            <person name="Hildebrand F."/>
            <person name="Pallen M.J."/>
        </authorList>
    </citation>
    <scope>NUCLEOTIDE SEQUENCE</scope>
    <source>
        <strain evidence="7">10406</strain>
    </source>
</reference>
<evidence type="ECO:0000256" key="4">
    <source>
        <dbReference type="ARBA" id="ARBA00022917"/>
    </source>
</evidence>
<keyword evidence="1 5" id="KW-0820">tRNA-binding</keyword>
<proteinExistence type="inferred from homology"/>
<keyword evidence="2 5" id="KW-0699">rRNA-binding</keyword>
<feature type="domain" description="RNA-binding S4" evidence="6">
    <location>
        <begin position="1"/>
        <end position="62"/>
    </location>
</feature>
<organism evidence="7 8">
    <name type="scientific">Candidatus Limadaptatus stercoripullorum</name>
    <dbReference type="NCBI Taxonomy" id="2840846"/>
    <lineage>
        <taxon>Bacteria</taxon>
        <taxon>Bacillati</taxon>
        <taxon>Bacillota</taxon>
        <taxon>Clostridia</taxon>
        <taxon>Eubacteriales</taxon>
        <taxon>Candidatus Limadaptatus</taxon>
    </lineage>
</organism>
<gene>
    <name evidence="5" type="primary">rqcP</name>
    <name evidence="7" type="ORF">IAC73_06045</name>
</gene>
<dbReference type="Pfam" id="PF01479">
    <property type="entry name" value="S4"/>
    <property type="match status" value="1"/>
</dbReference>
<dbReference type="PROSITE" id="PS50889">
    <property type="entry name" value="S4"/>
    <property type="match status" value="1"/>
</dbReference>
<comment type="function">
    <text evidence="5">Key component of the ribosome quality control system (RQC), a ribosome-associated complex that mediates the extraction of incompletely synthesized nascent chains from stalled ribosomes and their subsequent degradation. RqcH recruits Ala-charged tRNA, and with RqcP directs the elongation of stalled nascent chains on 50S ribosomal subunits, leading to non-templated C-terminal alanine extensions (Ala tail). The Ala tail promotes nascent chain degradation. RqcP is associated with the translocation-like movement of the peptidyl-tRNA from the A-site into the P-site.</text>
</comment>
<evidence type="ECO:0000256" key="2">
    <source>
        <dbReference type="ARBA" id="ARBA00022730"/>
    </source>
</evidence>
<dbReference type="PIRSF" id="PIRSF038881">
    <property type="entry name" value="RNAbp_HP1423"/>
    <property type="match status" value="1"/>
</dbReference>
<evidence type="ECO:0000256" key="5">
    <source>
        <dbReference type="HAMAP-Rule" id="MF_00871"/>
    </source>
</evidence>
<dbReference type="SMART" id="SM00363">
    <property type="entry name" value="S4"/>
    <property type="match status" value="1"/>
</dbReference>
<dbReference type="EMBL" id="DVOE01000089">
    <property type="protein sequence ID" value="HIU99384.1"/>
    <property type="molecule type" value="Genomic_DNA"/>
</dbReference>
<dbReference type="InterPro" id="IPR036986">
    <property type="entry name" value="S4_RNA-bd_sf"/>
</dbReference>
<protein>
    <recommendedName>
        <fullName evidence="5">RQC P-site tRNA stabilizing factor</fullName>
        <shortName evidence="5">RqcP</shortName>
    </recommendedName>
    <alternativeName>
        <fullName evidence="5">Ribosome-associated protein quality control protein P</fullName>
    </alternativeName>
</protein>
<dbReference type="Proteomes" id="UP000886857">
    <property type="component" value="Unassembled WGS sequence"/>
</dbReference>
<reference evidence="7" key="1">
    <citation type="submission" date="2020-10" db="EMBL/GenBank/DDBJ databases">
        <authorList>
            <person name="Gilroy R."/>
        </authorList>
    </citation>
    <scope>NUCLEOTIDE SEQUENCE</scope>
    <source>
        <strain evidence="7">10406</strain>
    </source>
</reference>
<evidence type="ECO:0000256" key="1">
    <source>
        <dbReference type="ARBA" id="ARBA00022555"/>
    </source>
</evidence>
<keyword evidence="3 5" id="KW-0694">RNA-binding</keyword>
<comment type="subunit">
    <text evidence="5">Associates with stalled 50S ribosomal subunits. Binds to RqcH, 23S rRNA and the P-site tRNA. Does not require RqcH for association with 50S subunits.</text>
</comment>
<dbReference type="GO" id="GO:0043023">
    <property type="term" value="F:ribosomal large subunit binding"/>
    <property type="evidence" value="ECO:0007669"/>
    <property type="project" value="UniProtKB-UniRule"/>
</dbReference>
<evidence type="ECO:0000313" key="7">
    <source>
        <dbReference type="EMBL" id="HIU99384.1"/>
    </source>
</evidence>